<keyword evidence="2" id="KW-1185">Reference proteome</keyword>
<dbReference type="EMBL" id="ONZQ02000002">
    <property type="protein sequence ID" value="SPN98752.1"/>
    <property type="molecule type" value="Genomic_DNA"/>
</dbReference>
<protein>
    <submittedName>
        <fullName evidence="1">Uncharacterized protein</fullName>
    </submittedName>
</protein>
<proteinExistence type="predicted"/>
<comment type="caution">
    <text evidence="1">The sequence shown here is derived from an EMBL/GenBank/DDBJ whole genome shotgun (WGS) entry which is preliminary data.</text>
</comment>
<accession>A0AAE8SSK8</accession>
<organism evidence="1 2">
    <name type="scientific">Cephalotrichum gorgonifer</name>
    <dbReference type="NCBI Taxonomy" id="2041049"/>
    <lineage>
        <taxon>Eukaryota</taxon>
        <taxon>Fungi</taxon>
        <taxon>Dikarya</taxon>
        <taxon>Ascomycota</taxon>
        <taxon>Pezizomycotina</taxon>
        <taxon>Sordariomycetes</taxon>
        <taxon>Hypocreomycetidae</taxon>
        <taxon>Microascales</taxon>
        <taxon>Microascaceae</taxon>
        <taxon>Cephalotrichum</taxon>
    </lineage>
</organism>
<gene>
    <name evidence="1" type="ORF">DNG_01795</name>
</gene>
<sequence>MKDIGDWASTKTRTIQLSLGVCSRPITVVVRKFRPAPGDITWRYWRDGNITKRTDLAPYALANIRQSAKDLTTYFNENAVTAVSAISKDNRVSEVIRETYLRAVQHYESLRVPELDDSNQKLEWHFLKDVFRLWLAVRHTAGSSYICGDDKLDMEPKSDDKSYPLWGRVSTPRMVVAQIDSIIAKHFIPPLRRKVLNSLDLLIKANKTQDWFTIYVAIFLLLHNVSTISADRRRHGKANGATKGYSLPGFVEDLHLSANITLAFWHYYRTDEDPLEVDCIDRHRSRLVDLGAEQFSFVKKSCMVMREKREEFRTAVNWDEEHYWICRMFDMNWSAGESFKS</sequence>
<dbReference type="PANTHER" id="PTHR35392:SF3">
    <property type="entry name" value="ZN(2)-C6 FUNGAL-TYPE DOMAIN-CONTAINING PROTEIN"/>
    <property type="match status" value="1"/>
</dbReference>
<evidence type="ECO:0000313" key="2">
    <source>
        <dbReference type="Proteomes" id="UP001187682"/>
    </source>
</evidence>
<name>A0AAE8SSK8_9PEZI</name>
<dbReference type="InterPro" id="IPR052973">
    <property type="entry name" value="Fungal_sec-metab_reg_TF"/>
</dbReference>
<reference evidence="1" key="1">
    <citation type="submission" date="2018-03" db="EMBL/GenBank/DDBJ databases">
        <authorList>
            <person name="Guldener U."/>
        </authorList>
    </citation>
    <scope>NUCLEOTIDE SEQUENCE</scope>
</reference>
<evidence type="ECO:0000313" key="1">
    <source>
        <dbReference type="EMBL" id="SPN98752.1"/>
    </source>
</evidence>
<dbReference type="PANTHER" id="PTHR35392">
    <property type="entry name" value="ZN(II)2CYS6 TRANSCRIPTION FACTOR (EUROFUNG)-RELATED-RELATED"/>
    <property type="match status" value="1"/>
</dbReference>
<dbReference type="Proteomes" id="UP001187682">
    <property type="component" value="Unassembled WGS sequence"/>
</dbReference>
<dbReference type="AlphaFoldDB" id="A0AAE8SSK8"/>